<evidence type="ECO:0000313" key="3">
    <source>
        <dbReference type="Proteomes" id="UP000032120"/>
    </source>
</evidence>
<accession>A0A0D0IJ26</accession>
<dbReference type="Proteomes" id="UP000032120">
    <property type="component" value="Unassembled WGS sequence"/>
</dbReference>
<gene>
    <name evidence="2" type="ORF">SD72_14065</name>
</gene>
<name>A0A0D0IJ26_9MICO</name>
<sequence length="134" mass="14804">MLSISLIALLIATTTAALNLAAAPHRAVAVTELEAPEVVKLLSFNDRQDDVVDEFRADFILKVPRGFVHPETGDLQPVNGLYLRIGYDFSAKSQNHLRYKKTLGQGQAGVNMWAQNVGEYYTVQKSSRRANTIS</sequence>
<organism evidence="2 3">
    <name type="scientific">Leucobacter komagatae</name>
    <dbReference type="NCBI Taxonomy" id="55969"/>
    <lineage>
        <taxon>Bacteria</taxon>
        <taxon>Bacillati</taxon>
        <taxon>Actinomycetota</taxon>
        <taxon>Actinomycetes</taxon>
        <taxon>Micrococcales</taxon>
        <taxon>Microbacteriaceae</taxon>
        <taxon>Leucobacter</taxon>
    </lineage>
</organism>
<feature type="chain" id="PRO_5038463572" evidence="1">
    <location>
        <begin position="18"/>
        <end position="134"/>
    </location>
</feature>
<keyword evidence="3" id="KW-1185">Reference proteome</keyword>
<evidence type="ECO:0000256" key="1">
    <source>
        <dbReference type="SAM" id="SignalP"/>
    </source>
</evidence>
<reference evidence="2 3" key="1">
    <citation type="submission" date="2015-01" db="EMBL/GenBank/DDBJ databases">
        <title>Draft genome sequence of Leucobacter komagatae strain VKM ST2845.</title>
        <authorList>
            <person name="Karlyshev A.V."/>
            <person name="Kudryashova E.B."/>
        </authorList>
    </citation>
    <scope>NUCLEOTIDE SEQUENCE [LARGE SCALE GENOMIC DNA]</scope>
    <source>
        <strain evidence="2 3">VKM ST2845</strain>
    </source>
</reference>
<dbReference type="AlphaFoldDB" id="A0A0D0IJ26"/>
<proteinExistence type="predicted"/>
<dbReference type="OrthoDB" id="4122883at2"/>
<dbReference type="EMBL" id="JXSQ01000026">
    <property type="protein sequence ID" value="KIP51669.1"/>
    <property type="molecule type" value="Genomic_DNA"/>
</dbReference>
<comment type="caution">
    <text evidence="2">The sequence shown here is derived from an EMBL/GenBank/DDBJ whole genome shotgun (WGS) entry which is preliminary data.</text>
</comment>
<protein>
    <submittedName>
        <fullName evidence="2">Uncharacterized protein</fullName>
    </submittedName>
</protein>
<keyword evidence="1" id="KW-0732">Signal</keyword>
<evidence type="ECO:0000313" key="2">
    <source>
        <dbReference type="EMBL" id="KIP51669.1"/>
    </source>
</evidence>
<feature type="signal peptide" evidence="1">
    <location>
        <begin position="1"/>
        <end position="17"/>
    </location>
</feature>
<dbReference type="RefSeq" id="WP_042545088.1">
    <property type="nucleotide sequence ID" value="NZ_JXSQ01000026.1"/>
</dbReference>